<keyword evidence="2" id="KW-1185">Reference proteome</keyword>
<dbReference type="EMBL" id="BPLR01019862">
    <property type="protein sequence ID" value="GIX72604.1"/>
    <property type="molecule type" value="Genomic_DNA"/>
</dbReference>
<comment type="caution">
    <text evidence="1">The sequence shown here is derived from an EMBL/GenBank/DDBJ whole genome shotgun (WGS) entry which is preliminary data.</text>
</comment>
<name>A0AAV4MKW1_CAEEX</name>
<evidence type="ECO:0000313" key="2">
    <source>
        <dbReference type="Proteomes" id="UP001054945"/>
    </source>
</evidence>
<protein>
    <submittedName>
        <fullName evidence="1">Uncharacterized protein</fullName>
    </submittedName>
</protein>
<sequence length="82" mass="9127">MISPAGGIPAVREIMVMEVEKSMRSFEDGETERNGALKCFSGRLRACWNELKLGLEIPSAQISERRICAPPTIYRNSGRQGE</sequence>
<dbReference type="AlphaFoldDB" id="A0AAV4MKW1"/>
<proteinExistence type="predicted"/>
<evidence type="ECO:0000313" key="1">
    <source>
        <dbReference type="EMBL" id="GIX72604.1"/>
    </source>
</evidence>
<reference evidence="1 2" key="1">
    <citation type="submission" date="2021-06" db="EMBL/GenBank/DDBJ databases">
        <title>Caerostris extrusa draft genome.</title>
        <authorList>
            <person name="Kono N."/>
            <person name="Arakawa K."/>
        </authorList>
    </citation>
    <scope>NUCLEOTIDE SEQUENCE [LARGE SCALE GENOMIC DNA]</scope>
</reference>
<accession>A0AAV4MKW1</accession>
<dbReference type="Proteomes" id="UP001054945">
    <property type="component" value="Unassembled WGS sequence"/>
</dbReference>
<gene>
    <name evidence="1" type="ORF">CEXT_428841</name>
</gene>
<organism evidence="1 2">
    <name type="scientific">Caerostris extrusa</name>
    <name type="common">Bark spider</name>
    <name type="synonym">Caerostris bankana</name>
    <dbReference type="NCBI Taxonomy" id="172846"/>
    <lineage>
        <taxon>Eukaryota</taxon>
        <taxon>Metazoa</taxon>
        <taxon>Ecdysozoa</taxon>
        <taxon>Arthropoda</taxon>
        <taxon>Chelicerata</taxon>
        <taxon>Arachnida</taxon>
        <taxon>Araneae</taxon>
        <taxon>Araneomorphae</taxon>
        <taxon>Entelegynae</taxon>
        <taxon>Araneoidea</taxon>
        <taxon>Araneidae</taxon>
        <taxon>Caerostris</taxon>
    </lineage>
</organism>